<dbReference type="PROSITE" id="PS00041">
    <property type="entry name" value="HTH_ARAC_FAMILY_1"/>
    <property type="match status" value="1"/>
</dbReference>
<dbReference type="EMBL" id="BDLU01000093">
    <property type="protein sequence ID" value="GCE85322.1"/>
    <property type="molecule type" value="Genomic_DNA"/>
</dbReference>
<dbReference type="AlphaFoldDB" id="A0A4V0WMY8"/>
<dbReference type="GO" id="GO:0043565">
    <property type="term" value="F:sequence-specific DNA binding"/>
    <property type="evidence" value="ECO:0007669"/>
    <property type="project" value="InterPro"/>
</dbReference>
<keyword evidence="1" id="KW-0678">Repressor</keyword>
<evidence type="ECO:0000259" key="6">
    <source>
        <dbReference type="PROSITE" id="PS01124"/>
    </source>
</evidence>
<keyword evidence="2" id="KW-0805">Transcription regulation</keyword>
<dbReference type="InterPro" id="IPR020449">
    <property type="entry name" value="Tscrpt_reg_AraC-type_HTH"/>
</dbReference>
<dbReference type="InterPro" id="IPR009057">
    <property type="entry name" value="Homeodomain-like_sf"/>
</dbReference>
<dbReference type="InterPro" id="IPR003313">
    <property type="entry name" value="AraC-bd"/>
</dbReference>
<dbReference type="PROSITE" id="PS01124">
    <property type="entry name" value="HTH_ARAC_FAMILY_2"/>
    <property type="match status" value="1"/>
</dbReference>
<keyword evidence="3" id="KW-0238">DNA-binding</keyword>
<accession>A0A4V0WMY8</accession>
<dbReference type="Gene3D" id="1.10.10.60">
    <property type="entry name" value="Homeodomain-like"/>
    <property type="match status" value="2"/>
</dbReference>
<dbReference type="CDD" id="cd06124">
    <property type="entry name" value="cupin_NimR-like_N"/>
    <property type="match status" value="1"/>
</dbReference>
<protein>
    <submittedName>
        <fullName evidence="7">AraC family transcriptional regulator</fullName>
    </submittedName>
</protein>
<gene>
    <name evidence="7" type="primary">araC</name>
    <name evidence="7" type="ORF">MSKU9_3463</name>
</gene>
<evidence type="ECO:0000313" key="8">
    <source>
        <dbReference type="Proteomes" id="UP000315095"/>
    </source>
</evidence>
<dbReference type="Gene3D" id="2.60.120.10">
    <property type="entry name" value="Jelly Rolls"/>
    <property type="match status" value="1"/>
</dbReference>
<dbReference type="FunFam" id="1.10.10.60:FF:000132">
    <property type="entry name" value="AraC family transcriptional regulator"/>
    <property type="match status" value="1"/>
</dbReference>
<evidence type="ECO:0000256" key="1">
    <source>
        <dbReference type="ARBA" id="ARBA00022491"/>
    </source>
</evidence>
<sequence>MRLMHAKSFYFLLEDPPPSCGLPWLSGSPVRQTNRRTTDLHVHERGQIFVVESGVMAVMTQSSYWLIGPGQLLWLPPGFVHEARSHGAITGWSLYITAERYYSVSHKPFLIDCTRLLMAQLERLSQNTKEAVWQDSLTRLAESFWDEFLSIPHHSVSLPFPEDARLKRVAEALSATPADPRGQQEWADMAGMSLRSFIRHFTADTGMQFSAWRQRLRILNAQERLARRERVTDVAAAVGYESLGAFAAAFRKNTGYSPSAYAQRCRAGATDPM</sequence>
<organism evidence="7 8">
    <name type="scientific">Komagataeibacter diospyri</name>
    <dbReference type="NCBI Taxonomy" id="1932662"/>
    <lineage>
        <taxon>Bacteria</taxon>
        <taxon>Pseudomonadati</taxon>
        <taxon>Pseudomonadota</taxon>
        <taxon>Alphaproteobacteria</taxon>
        <taxon>Acetobacterales</taxon>
        <taxon>Acetobacteraceae</taxon>
        <taxon>Komagataeibacter</taxon>
    </lineage>
</organism>
<keyword evidence="5" id="KW-0804">Transcription</keyword>
<dbReference type="InterPro" id="IPR018062">
    <property type="entry name" value="HTH_AraC-typ_CS"/>
</dbReference>
<dbReference type="Pfam" id="PF12833">
    <property type="entry name" value="HTH_18"/>
    <property type="match status" value="1"/>
</dbReference>
<dbReference type="SMART" id="SM00342">
    <property type="entry name" value="HTH_ARAC"/>
    <property type="match status" value="1"/>
</dbReference>
<keyword evidence="8" id="KW-1185">Reference proteome</keyword>
<dbReference type="Proteomes" id="UP000315095">
    <property type="component" value="Unassembled WGS sequence"/>
</dbReference>
<evidence type="ECO:0000256" key="4">
    <source>
        <dbReference type="ARBA" id="ARBA00023159"/>
    </source>
</evidence>
<feature type="domain" description="HTH araC/xylS-type" evidence="6">
    <location>
        <begin position="167"/>
        <end position="264"/>
    </location>
</feature>
<reference evidence="8" key="1">
    <citation type="submission" date="2017-01" db="EMBL/GenBank/DDBJ databases">
        <title>Komagataeibacter sp. MSKU9 whole genome sequencing project.</title>
        <authorList>
            <person name="Matsutani M."/>
            <person name="Naloka K."/>
            <person name="Theeragool G."/>
            <person name="Yakushi T."/>
            <person name="Matsushita K."/>
        </authorList>
    </citation>
    <scope>NUCLEOTIDE SEQUENCE [LARGE SCALE GENOMIC DNA]</scope>
    <source>
        <strain evidence="8">MSKU9</strain>
    </source>
</reference>
<dbReference type="SUPFAM" id="SSF51182">
    <property type="entry name" value="RmlC-like cupins"/>
    <property type="match status" value="1"/>
</dbReference>
<dbReference type="SUPFAM" id="SSF46689">
    <property type="entry name" value="Homeodomain-like"/>
    <property type="match status" value="1"/>
</dbReference>
<dbReference type="PRINTS" id="PR00032">
    <property type="entry name" value="HTHARAC"/>
</dbReference>
<name>A0A4V0WMY8_9PROT</name>
<dbReference type="InterPro" id="IPR014710">
    <property type="entry name" value="RmlC-like_jellyroll"/>
</dbReference>
<evidence type="ECO:0000256" key="3">
    <source>
        <dbReference type="ARBA" id="ARBA00023125"/>
    </source>
</evidence>
<dbReference type="InterPro" id="IPR018060">
    <property type="entry name" value="HTH_AraC"/>
</dbReference>
<evidence type="ECO:0000256" key="5">
    <source>
        <dbReference type="ARBA" id="ARBA00023163"/>
    </source>
</evidence>
<dbReference type="PANTHER" id="PTHR11019">
    <property type="entry name" value="HTH-TYPE TRANSCRIPTIONAL REGULATOR NIMR"/>
    <property type="match status" value="1"/>
</dbReference>
<dbReference type="Pfam" id="PF02311">
    <property type="entry name" value="AraC_binding"/>
    <property type="match status" value="1"/>
</dbReference>
<dbReference type="PANTHER" id="PTHR11019:SF159">
    <property type="entry name" value="TRANSCRIPTIONAL REGULATOR-RELATED"/>
    <property type="match status" value="1"/>
</dbReference>
<keyword evidence="4" id="KW-0010">Activator</keyword>
<dbReference type="GO" id="GO:0003700">
    <property type="term" value="F:DNA-binding transcription factor activity"/>
    <property type="evidence" value="ECO:0007669"/>
    <property type="project" value="InterPro"/>
</dbReference>
<evidence type="ECO:0000313" key="7">
    <source>
        <dbReference type="EMBL" id="GCE85322.1"/>
    </source>
</evidence>
<dbReference type="InterPro" id="IPR011051">
    <property type="entry name" value="RmlC_Cupin_sf"/>
</dbReference>
<evidence type="ECO:0000256" key="2">
    <source>
        <dbReference type="ARBA" id="ARBA00023015"/>
    </source>
</evidence>
<proteinExistence type="predicted"/>
<comment type="caution">
    <text evidence="7">The sequence shown here is derived from an EMBL/GenBank/DDBJ whole genome shotgun (WGS) entry which is preliminary data.</text>
</comment>